<dbReference type="Proteomes" id="UP001159659">
    <property type="component" value="Unassembled WGS sequence"/>
</dbReference>
<gene>
    <name evidence="6" type="ORF">PFR001_LOCUS8926</name>
    <name evidence="7" type="ORF">PFR002_LOCUS3573</name>
</gene>
<evidence type="ECO:0008006" key="10">
    <source>
        <dbReference type="Google" id="ProtNLM"/>
    </source>
</evidence>
<keyword evidence="5" id="KW-0812">Transmembrane</keyword>
<evidence type="ECO:0000256" key="5">
    <source>
        <dbReference type="SAM" id="Phobius"/>
    </source>
</evidence>
<evidence type="ECO:0000313" key="7">
    <source>
        <dbReference type="EMBL" id="CAI5718092.1"/>
    </source>
</evidence>
<comment type="similarity">
    <text evidence="1 4">Belongs to the glycosyl hydrolase 1 family.</text>
</comment>
<keyword evidence="8" id="KW-1185">Reference proteome</keyword>
<dbReference type="EMBL" id="CAKLBC010001841">
    <property type="protein sequence ID" value="CAH0493825.1"/>
    <property type="molecule type" value="Genomic_DNA"/>
</dbReference>
<name>A0AAV0TA81_9STRA</name>
<reference evidence="6 8" key="1">
    <citation type="submission" date="2021-11" db="EMBL/GenBank/DDBJ databases">
        <authorList>
            <person name="Islam A."/>
            <person name="Islam S."/>
            <person name="Flora M.S."/>
            <person name="Rahman M."/>
            <person name="Ziaur R.M."/>
            <person name="Epstein J.H."/>
            <person name="Hassan M."/>
            <person name="Klassen M."/>
            <person name="Woodard K."/>
            <person name="Webb A."/>
            <person name="Webby R.J."/>
            <person name="El Zowalaty M.E."/>
        </authorList>
    </citation>
    <scope>NUCLEOTIDE SEQUENCE [LARGE SCALE GENOMIC DNA]</scope>
    <source>
        <strain evidence="6">Pf1</strain>
    </source>
</reference>
<dbReference type="Gene3D" id="3.20.20.80">
    <property type="entry name" value="Glycosidases"/>
    <property type="match status" value="1"/>
</dbReference>
<evidence type="ECO:0000313" key="8">
    <source>
        <dbReference type="Proteomes" id="UP001157938"/>
    </source>
</evidence>
<dbReference type="GO" id="GO:0008422">
    <property type="term" value="F:beta-glucosidase activity"/>
    <property type="evidence" value="ECO:0007669"/>
    <property type="project" value="TreeGrafter"/>
</dbReference>
<dbReference type="FunFam" id="3.20.20.80:FF:000099">
    <property type="entry name" value="Lactase-phlorizin hydrolase, putative"/>
    <property type="match status" value="1"/>
</dbReference>
<keyword evidence="5" id="KW-0472">Membrane</keyword>
<dbReference type="Pfam" id="PF00232">
    <property type="entry name" value="Glyco_hydro_1"/>
    <property type="match status" value="1"/>
</dbReference>
<protein>
    <recommendedName>
        <fullName evidence="10">Glycoside hydrolase</fullName>
    </recommendedName>
</protein>
<keyword evidence="2" id="KW-0378">Hydrolase</keyword>
<dbReference type="GO" id="GO:0005975">
    <property type="term" value="P:carbohydrate metabolic process"/>
    <property type="evidence" value="ECO:0007669"/>
    <property type="project" value="InterPro"/>
</dbReference>
<comment type="caution">
    <text evidence="7">The sequence shown here is derived from an EMBL/GenBank/DDBJ whole genome shotgun (WGS) entry which is preliminary data.</text>
</comment>
<dbReference type="PANTHER" id="PTHR10353">
    <property type="entry name" value="GLYCOSYL HYDROLASE"/>
    <property type="match status" value="1"/>
</dbReference>
<dbReference type="AlphaFoldDB" id="A0AAV0TA81"/>
<evidence type="ECO:0000256" key="2">
    <source>
        <dbReference type="ARBA" id="ARBA00022801"/>
    </source>
</evidence>
<evidence type="ECO:0000313" key="6">
    <source>
        <dbReference type="EMBL" id="CAH0493825.1"/>
    </source>
</evidence>
<dbReference type="SUPFAM" id="SSF51445">
    <property type="entry name" value="(Trans)glycosidases"/>
    <property type="match status" value="1"/>
</dbReference>
<dbReference type="InterPro" id="IPR001360">
    <property type="entry name" value="Glyco_hydro_1"/>
</dbReference>
<evidence type="ECO:0000256" key="1">
    <source>
        <dbReference type="ARBA" id="ARBA00010838"/>
    </source>
</evidence>
<accession>A0AAV0TA81</accession>
<dbReference type="Proteomes" id="UP001157938">
    <property type="component" value="Unassembled WGS sequence"/>
</dbReference>
<feature type="transmembrane region" description="Helical" evidence="5">
    <location>
        <begin position="464"/>
        <end position="483"/>
    </location>
</feature>
<organism evidence="7 9">
    <name type="scientific">Peronospora farinosa</name>
    <dbReference type="NCBI Taxonomy" id="134698"/>
    <lineage>
        <taxon>Eukaryota</taxon>
        <taxon>Sar</taxon>
        <taxon>Stramenopiles</taxon>
        <taxon>Oomycota</taxon>
        <taxon>Peronosporomycetes</taxon>
        <taxon>Peronosporales</taxon>
        <taxon>Peronosporaceae</taxon>
        <taxon>Peronospora</taxon>
    </lineage>
</organism>
<dbReference type="InterPro" id="IPR017853">
    <property type="entry name" value="GH"/>
</dbReference>
<keyword evidence="5" id="KW-1133">Transmembrane helix</keyword>
<dbReference type="EMBL" id="CANTFK010000580">
    <property type="protein sequence ID" value="CAI5718092.1"/>
    <property type="molecule type" value="Genomic_DNA"/>
</dbReference>
<sequence>MNHAFFRHYRDNVQWMSDMGMSSFRFSISWSRVMHWDAETRKMRPNSQGIASYHALLDALQMKAIQSIVTLYHFDLPLMLQTQLEPKGWLNPDIVTHFEDFATLVFREFGSKVKYWATFNEPLTFISRSYGLRDAAPGAVKSSDTNTYTVGHNVLLSHAKAVAIFRTLKREETSVVAAGARIGIVLNAEFGYPVDESDTLDVEAAERKMQFDLVWFMTPIMTGEYPEIMRERVGERLPRFSFEEAALINGSYDVFMLSNYYSRVVTNCDSEHSAIVCDELPQGHARDRGIDDTRTPSSARIPPTDDYVATIKWLHEKDLSTEILLTDNGRWGNDQVDNLDRLQYFQVYVGQLYKAVVEEKIPIIGYTAWLPDTNERGSYEPQFGVRDANVTSRSAQGLPRIPCPAAKWFTHLTTTKCLDGWNQGTIEMNVGEQEEEEEAAPREKMLSSEANGNNVGVPWSLDEVMFLLIIGVVLFGVITCEAMRELRMSSRGSPEEVQVLITIKD</sequence>
<evidence type="ECO:0000256" key="3">
    <source>
        <dbReference type="ARBA" id="ARBA00023295"/>
    </source>
</evidence>
<evidence type="ECO:0000313" key="9">
    <source>
        <dbReference type="Proteomes" id="UP001159659"/>
    </source>
</evidence>
<keyword evidence="3" id="KW-0326">Glycosidase</keyword>
<proteinExistence type="inferred from homology"/>
<reference evidence="7" key="2">
    <citation type="submission" date="2022-12" db="EMBL/GenBank/DDBJ databases">
        <authorList>
            <person name="Webb A."/>
        </authorList>
    </citation>
    <scope>NUCLEOTIDE SEQUENCE</scope>
    <source>
        <strain evidence="7">Pf2</strain>
    </source>
</reference>
<evidence type="ECO:0000256" key="4">
    <source>
        <dbReference type="RuleBase" id="RU003690"/>
    </source>
</evidence>
<dbReference type="PANTHER" id="PTHR10353:SF36">
    <property type="entry name" value="LP05116P"/>
    <property type="match status" value="1"/>
</dbReference>